<evidence type="ECO:0000256" key="1">
    <source>
        <dbReference type="ARBA" id="ARBA00004229"/>
    </source>
</evidence>
<evidence type="ECO:0000313" key="9">
    <source>
        <dbReference type="Proteomes" id="UP000289340"/>
    </source>
</evidence>
<comment type="caution">
    <text evidence="8">The sequence shown here is derived from an EMBL/GenBank/DDBJ whole genome shotgun (WGS) entry which is preliminary data.</text>
</comment>
<dbReference type="InterPro" id="IPR045023">
    <property type="entry name" value="FATA/B"/>
</dbReference>
<dbReference type="PANTHER" id="PTHR31727">
    <property type="entry name" value="OLEOYL-ACYL CARRIER PROTEIN THIOESTERASE 1, CHLOROPLASTIC"/>
    <property type="match status" value="1"/>
</dbReference>
<dbReference type="Gene3D" id="3.10.129.10">
    <property type="entry name" value="Hotdog Thioesterase"/>
    <property type="match status" value="1"/>
</dbReference>
<sequence length="97" mass="11606">KDEIEVETWFDVAGKNGTRRDWIVRDHYTKEIIAKATSTWAIVNREKRRLCKILEEVRQQLVTFYFNRFAIAREEIDHQKIQKLTDATTESFRFGVT</sequence>
<protein>
    <recommendedName>
        <fullName evidence="6">Acyl-[acyl-carrier-protein] hydrolase</fullName>
        <ecNumber evidence="6">3.1.2.-</ecNumber>
    </recommendedName>
</protein>
<dbReference type="Proteomes" id="UP000289340">
    <property type="component" value="Chromosome 4"/>
</dbReference>
<comment type="subcellular location">
    <subcellularLocation>
        <location evidence="1 6">Plastid</location>
        <location evidence="1 6">Chloroplast</location>
    </subcellularLocation>
</comment>
<name>A0A445L1Z9_GLYSO</name>
<keyword evidence="6" id="KW-0276">Fatty acid metabolism</keyword>
<dbReference type="AlphaFoldDB" id="A0A445L1Z9"/>
<evidence type="ECO:0000313" key="8">
    <source>
        <dbReference type="EMBL" id="RZC17120.1"/>
    </source>
</evidence>
<dbReference type="GO" id="GO:0000036">
    <property type="term" value="F:acyl carrier activity"/>
    <property type="evidence" value="ECO:0007669"/>
    <property type="project" value="TreeGrafter"/>
</dbReference>
<dbReference type="GO" id="GO:0009507">
    <property type="term" value="C:chloroplast"/>
    <property type="evidence" value="ECO:0007669"/>
    <property type="project" value="UniProtKB-SubCell"/>
</dbReference>
<evidence type="ECO:0000256" key="2">
    <source>
        <dbReference type="ARBA" id="ARBA00006500"/>
    </source>
</evidence>
<dbReference type="InterPro" id="IPR002864">
    <property type="entry name" value="Acyl-ACP_thioesterase_NHD"/>
</dbReference>
<reference evidence="8 9" key="1">
    <citation type="submission" date="2018-09" db="EMBL/GenBank/DDBJ databases">
        <title>A high-quality reference genome of wild soybean provides a powerful tool to mine soybean genomes.</title>
        <authorList>
            <person name="Xie M."/>
            <person name="Chung C.Y.L."/>
            <person name="Li M.-W."/>
            <person name="Wong F.-L."/>
            <person name="Chan T.-F."/>
            <person name="Lam H.-M."/>
        </authorList>
    </citation>
    <scope>NUCLEOTIDE SEQUENCE [LARGE SCALE GENOMIC DNA]</scope>
    <source>
        <strain evidence="9">cv. W05</strain>
        <tissue evidence="8">Hypocotyl of etiolated seedlings</tissue>
    </source>
</reference>
<feature type="non-terminal residue" evidence="8">
    <location>
        <position position="97"/>
    </location>
</feature>
<organism evidence="8 9">
    <name type="scientific">Glycine soja</name>
    <name type="common">Wild soybean</name>
    <dbReference type="NCBI Taxonomy" id="3848"/>
    <lineage>
        <taxon>Eukaryota</taxon>
        <taxon>Viridiplantae</taxon>
        <taxon>Streptophyta</taxon>
        <taxon>Embryophyta</taxon>
        <taxon>Tracheophyta</taxon>
        <taxon>Spermatophyta</taxon>
        <taxon>Magnoliopsida</taxon>
        <taxon>eudicotyledons</taxon>
        <taxon>Gunneridae</taxon>
        <taxon>Pentapetalae</taxon>
        <taxon>rosids</taxon>
        <taxon>fabids</taxon>
        <taxon>Fabales</taxon>
        <taxon>Fabaceae</taxon>
        <taxon>Papilionoideae</taxon>
        <taxon>50 kb inversion clade</taxon>
        <taxon>NPAAA clade</taxon>
        <taxon>indigoferoid/millettioid clade</taxon>
        <taxon>Phaseoleae</taxon>
        <taxon>Glycine</taxon>
        <taxon>Glycine subgen. Soja</taxon>
    </lineage>
</organism>
<feature type="domain" description="Acyl-ACP thioesterase N-terminal hotdog" evidence="7">
    <location>
        <begin position="1"/>
        <end position="60"/>
    </location>
</feature>
<gene>
    <name evidence="8" type="ORF">D0Y65_010110</name>
</gene>
<comment type="function">
    <text evidence="6">Plays an essential role in chain termination during de novo fatty acid synthesis.</text>
</comment>
<dbReference type="GO" id="GO:0016297">
    <property type="term" value="F:fatty acyl-[ACP] hydrolase activity"/>
    <property type="evidence" value="ECO:0007669"/>
    <property type="project" value="InterPro"/>
</dbReference>
<evidence type="ECO:0000256" key="4">
    <source>
        <dbReference type="ARBA" id="ARBA00022640"/>
    </source>
</evidence>
<evidence type="ECO:0000256" key="5">
    <source>
        <dbReference type="ARBA" id="ARBA00022946"/>
    </source>
</evidence>
<proteinExistence type="inferred from homology"/>
<keyword evidence="6" id="KW-0444">Lipid biosynthesis</keyword>
<keyword evidence="6" id="KW-0378">Hydrolase</keyword>
<keyword evidence="9" id="KW-1185">Reference proteome</keyword>
<evidence type="ECO:0000256" key="3">
    <source>
        <dbReference type="ARBA" id="ARBA00022528"/>
    </source>
</evidence>
<dbReference type="InterPro" id="IPR029069">
    <property type="entry name" value="HotDog_dom_sf"/>
</dbReference>
<keyword evidence="3 6" id="KW-0150">Chloroplast</keyword>
<keyword evidence="6" id="KW-0443">Lipid metabolism</keyword>
<dbReference type="EMBL" id="QZWG01000004">
    <property type="protein sequence ID" value="RZC17120.1"/>
    <property type="molecule type" value="Genomic_DNA"/>
</dbReference>
<accession>A0A445L1Z9</accession>
<feature type="non-terminal residue" evidence="8">
    <location>
        <position position="1"/>
    </location>
</feature>
<comment type="similarity">
    <text evidence="2 6">Belongs to the acyl-ACP thioesterase family.</text>
</comment>
<dbReference type="PANTHER" id="PTHR31727:SF5">
    <property type="entry name" value="ACYL-[ACYL-CARRIER-PROTEIN] HYDROLASE"/>
    <property type="match status" value="1"/>
</dbReference>
<dbReference type="SUPFAM" id="SSF54637">
    <property type="entry name" value="Thioesterase/thiol ester dehydrase-isomerase"/>
    <property type="match status" value="1"/>
</dbReference>
<keyword evidence="4 6" id="KW-0934">Plastid</keyword>
<dbReference type="Pfam" id="PF01643">
    <property type="entry name" value="Acyl-ACP_TE"/>
    <property type="match status" value="1"/>
</dbReference>
<evidence type="ECO:0000256" key="6">
    <source>
        <dbReference type="RuleBase" id="RU363096"/>
    </source>
</evidence>
<keyword evidence="6" id="KW-0275">Fatty acid biosynthesis</keyword>
<dbReference type="EC" id="3.1.2.-" evidence="6"/>
<keyword evidence="5" id="KW-0809">Transit peptide</keyword>
<evidence type="ECO:0000259" key="7">
    <source>
        <dbReference type="Pfam" id="PF01643"/>
    </source>
</evidence>